<feature type="region of interest" description="Disordered" evidence="1">
    <location>
        <begin position="1"/>
        <end position="23"/>
    </location>
</feature>
<gene>
    <name evidence="3" type="ORF">CSUI_001471</name>
</gene>
<feature type="compositionally biased region" description="Low complexity" evidence="1">
    <location>
        <begin position="1476"/>
        <end position="1491"/>
    </location>
</feature>
<feature type="compositionally biased region" description="Low complexity" evidence="1">
    <location>
        <begin position="781"/>
        <end position="799"/>
    </location>
</feature>
<dbReference type="PROSITE" id="PS51286">
    <property type="entry name" value="RAP"/>
    <property type="match status" value="1"/>
</dbReference>
<feature type="compositionally biased region" description="Basic and acidic residues" evidence="1">
    <location>
        <begin position="1106"/>
        <end position="1120"/>
    </location>
</feature>
<evidence type="ECO:0000259" key="2">
    <source>
        <dbReference type="PROSITE" id="PS51286"/>
    </source>
</evidence>
<dbReference type="PANTHER" id="PTHR21228">
    <property type="entry name" value="FAST LEU-RICH DOMAIN-CONTAINING"/>
    <property type="match status" value="1"/>
</dbReference>
<dbReference type="InterPro" id="IPR013584">
    <property type="entry name" value="RAP"/>
</dbReference>
<dbReference type="PANTHER" id="PTHR21228:SF40">
    <property type="entry name" value="LD45607P"/>
    <property type="match status" value="1"/>
</dbReference>
<dbReference type="Proteomes" id="UP000221165">
    <property type="component" value="Unassembled WGS sequence"/>
</dbReference>
<dbReference type="Gene3D" id="3.40.960.10">
    <property type="entry name" value="VSR Endonuclease"/>
    <property type="match status" value="1"/>
</dbReference>
<evidence type="ECO:0000313" key="4">
    <source>
        <dbReference type="Proteomes" id="UP000221165"/>
    </source>
</evidence>
<organism evidence="3 4">
    <name type="scientific">Cystoisospora suis</name>
    <dbReference type="NCBI Taxonomy" id="483139"/>
    <lineage>
        <taxon>Eukaryota</taxon>
        <taxon>Sar</taxon>
        <taxon>Alveolata</taxon>
        <taxon>Apicomplexa</taxon>
        <taxon>Conoidasida</taxon>
        <taxon>Coccidia</taxon>
        <taxon>Eucoccidiorida</taxon>
        <taxon>Eimeriorina</taxon>
        <taxon>Sarcocystidae</taxon>
        <taxon>Cystoisospora</taxon>
    </lineage>
</organism>
<keyword evidence="4" id="KW-1185">Reference proteome</keyword>
<feature type="region of interest" description="Disordered" evidence="1">
    <location>
        <begin position="1734"/>
        <end position="1755"/>
    </location>
</feature>
<dbReference type="GeneID" id="94424888"/>
<dbReference type="VEuPathDB" id="ToxoDB:CSUI_001471"/>
<accession>A0A2C6LCF8</accession>
<feature type="domain" description="RAP" evidence="2">
    <location>
        <begin position="1607"/>
        <end position="1665"/>
    </location>
</feature>
<name>A0A2C6LCF8_9APIC</name>
<proteinExistence type="predicted"/>
<protein>
    <submittedName>
        <fullName evidence="3">Rap domain-containing protein</fullName>
    </submittedName>
</protein>
<feature type="region of interest" description="Disordered" evidence="1">
    <location>
        <begin position="1398"/>
        <end position="1493"/>
    </location>
</feature>
<feature type="region of interest" description="Disordered" evidence="1">
    <location>
        <begin position="1941"/>
        <end position="1989"/>
    </location>
</feature>
<feature type="compositionally biased region" description="Basic residues" evidence="1">
    <location>
        <begin position="1904"/>
        <end position="1915"/>
    </location>
</feature>
<dbReference type="SMART" id="SM00952">
    <property type="entry name" value="RAP"/>
    <property type="match status" value="1"/>
</dbReference>
<reference evidence="3 4" key="1">
    <citation type="journal article" date="2017" name="Int. J. Parasitol.">
        <title>The genome of the protozoan parasite Cystoisospora suis and a reverse vaccinology approach to identify vaccine candidates.</title>
        <authorList>
            <person name="Palmieri N."/>
            <person name="Shrestha A."/>
            <person name="Ruttkowski B."/>
            <person name="Beck T."/>
            <person name="Vogl C."/>
            <person name="Tomley F."/>
            <person name="Blake D.P."/>
            <person name="Joachim A."/>
        </authorList>
    </citation>
    <scope>NUCLEOTIDE SEQUENCE [LARGE SCALE GENOMIC DNA]</scope>
    <source>
        <strain evidence="3 4">Wien I</strain>
    </source>
</reference>
<feature type="compositionally biased region" description="Basic and acidic residues" evidence="1">
    <location>
        <begin position="1405"/>
        <end position="1414"/>
    </location>
</feature>
<sequence>MAGEIPHRRHSPPPSFSSASSARRHTSTIMPYPNSDLSILVNNAGHVPWLPPVSCSPSSLCTCNLALILSPPLSSSSSSSPHQSSSSSHSSSSASMGFSSWAPFIHPSMRWVAQPLAFGVSSAFSSPPRPTSLSDSLLSCQPSSVSPSPLPLLLSQFRTSITSRRSRFPYRSHLASSSCARPKKGAPRHVCCLPLSLPPSYSFAVCAVSSVFLLFPPRSSVVSRLGRGRSFASCSSASHCDPSRAGCSIRRTLASSCNPLSFHPFSSQSSPRPMPYPSPRSQGLYCLGPGVSPGCLCGRRSFSLSRGTAVPVVIYRRSIVRSHHTRTTAKETCTNLQRRDSALSRKHLDCFVNPSPSQSFFRHVPSLSYPSSIGAVFGIRVWSSFSSFSRRFSFTGNNAYPCVCSWSPSSERERLKFTHSFYLLSLGPPSVVPEGGSLSGEVHERPSSQVRLIRQLSACDVSCFPRVSSFLLGCSKSPMYLDEGFFSRQDYGSPSVSLSPSPLFLLSRCMYTSAAGKPRRLTIIPIEEEESDNRAPSSREQQENALLLPPETSLCRLDKPDLITLYRRMRSPSSSILQDGDYWQLLLSRTERLCPILLPHELCVVSKALKNFLPSSVDARAAQTALLRQIVRLPRHAYHPLCNNKNAGVIASLFNLLPLEGGRETCGWSPKATNTGRDNSLQDDGVSLPCTSPSSLTALLPGRRERRRADTLFSSPEEKALVLAAIRHLSGAFLEFYAPLRSQKHSGNLNKGNKSSLLLPSRGSAQGTSKPTSVSCPSREAPSSSLSITSDTSAASTTARGRTALNSTVACSPTAEAKHVREVVACYARLQMNVFFPAEEVQQVFKHLGDYLTLHGMGSLTGKDAAIILNSFAACGQIHHHHLFREIARRLPVLAHQMKPAHVALTANALARADVRVLGGLRALSVRARETLDDFEPQDISNLLNGFGKLQIVDPELFESAAPKVCAAVRFYNPQHLANIAHAYSKVSVHHTLLFDRIAEMARRSIQNFRSQELANLAMAFARLDIRHKGLLVSLADEVLYRGTVGVSFGKKFHFDLLSIQQLTSAFARLGLHDPRLFFVLARLSKEGVRRALVYGRLPEVAADTTSDKEAKQPKSEKSQRNKSHKRREIAKDKSGALVTVATGSHTEVHKKKSPHMSIKWRREYEAAKGRYRLDGQVLASLTHALGRANVPLSDVQSLHGVLSRAILKLEKSFSALSLAQLSAGCHLLGLRDGRVSRLLLRQAEARVSQFPAGALVLLLTSFGNLGLYNASFTREAVRMARLYLASYTAPELAAVVVALENLHFRHEAFLNKTARALVARRYDLSPRSLCGVLGAFAKLGMEDEKLYDVLFDEVFANQHKLSQSNALSALYALVLVDSRAEDRAAGTPLRILEASVKTGSGGKGQDRSYRDTRVSPAAQTTVIQQRETSCLRLETGEQEASTRESEPEKGTEGGSSLQHPHRGSRLAEDQEDLRSACSASPPSSPSLSGAKRPRNWMQERFALLQSLLYAAFRDQKRLLVGSVSRLQLVDLYLRLFRPSIFASLPFELKAFLARVRSVDLAEADCFALSSRMHRDVSNAFLRVGIFHRSEVQLGPFSLDLVVGDRLAVEVDGPSHFYRETCMRTASSRLKQKLVRAMGWKLLKISYLEWQQLVTPERKLAYAAAFWRPILASHYAKTVTRTACEVLGTGDESRRQAVVEEASFKNSEDLEGGSRGIRCIELKSVEVEGKEKGRDMKEVNWEEGEEGKGQAANGNTRPTLQDFLWLLEEQGGDALITRSRLVRAMERYRKLFLFPSPHVKTLVGSVDRRVIVSRLLPPGPQAEPEVWRAMKGRPATKLLSSSEGVLHDERGRFESNEECGESRIREERPSCNLMVLSSCGSVKDPLTTQGDDTEVMIDTTEKRRGTKRSSFRGQRRASSANVHYSEIDASRVYHLTCNPGPAKANDCEVSSDGETEESKEKRIRETTGNITRLVQPLPRLVLPPREEKE</sequence>
<feature type="compositionally biased region" description="Basic and acidic residues" evidence="1">
    <location>
        <begin position="1441"/>
        <end position="1452"/>
    </location>
</feature>
<dbReference type="Pfam" id="PF08373">
    <property type="entry name" value="RAP"/>
    <property type="match status" value="1"/>
</dbReference>
<feature type="compositionally biased region" description="Polar residues" evidence="1">
    <location>
        <begin position="763"/>
        <end position="776"/>
    </location>
</feature>
<feature type="region of interest" description="Disordered" evidence="1">
    <location>
        <begin position="1902"/>
        <end position="1921"/>
    </location>
</feature>
<dbReference type="GO" id="GO:0000963">
    <property type="term" value="P:mitochondrial RNA processing"/>
    <property type="evidence" value="ECO:0007669"/>
    <property type="project" value="TreeGrafter"/>
</dbReference>
<dbReference type="GO" id="GO:0003723">
    <property type="term" value="F:RNA binding"/>
    <property type="evidence" value="ECO:0007669"/>
    <property type="project" value="TreeGrafter"/>
</dbReference>
<evidence type="ECO:0000256" key="1">
    <source>
        <dbReference type="SAM" id="MobiDB-lite"/>
    </source>
</evidence>
<dbReference type="InterPro" id="IPR050870">
    <property type="entry name" value="FAST_kinase"/>
</dbReference>
<dbReference type="InterPro" id="IPR058917">
    <property type="entry name" value="RESC6_dom"/>
</dbReference>
<evidence type="ECO:0000313" key="3">
    <source>
        <dbReference type="EMBL" id="PHJ24674.1"/>
    </source>
</evidence>
<feature type="compositionally biased region" description="Basic and acidic residues" evidence="1">
    <location>
        <begin position="1956"/>
        <end position="1965"/>
    </location>
</feature>
<dbReference type="EMBL" id="MIGC01000582">
    <property type="protein sequence ID" value="PHJ24674.1"/>
    <property type="molecule type" value="Genomic_DNA"/>
</dbReference>
<feature type="compositionally biased region" description="Basic and acidic residues" evidence="1">
    <location>
        <begin position="1466"/>
        <end position="1475"/>
    </location>
</feature>
<dbReference type="RefSeq" id="XP_067926346.1">
    <property type="nucleotide sequence ID" value="XM_068061677.1"/>
</dbReference>
<feature type="compositionally biased region" description="Low complexity" evidence="1">
    <location>
        <begin position="1972"/>
        <end position="1983"/>
    </location>
</feature>
<dbReference type="GO" id="GO:0044528">
    <property type="term" value="P:regulation of mitochondrial mRNA stability"/>
    <property type="evidence" value="ECO:0007669"/>
    <property type="project" value="TreeGrafter"/>
</dbReference>
<dbReference type="GO" id="GO:0035770">
    <property type="term" value="C:ribonucleoprotein granule"/>
    <property type="evidence" value="ECO:0007669"/>
    <property type="project" value="TreeGrafter"/>
</dbReference>
<feature type="region of interest" description="Disordered" evidence="1">
    <location>
        <begin position="668"/>
        <end position="688"/>
    </location>
</feature>
<dbReference type="Pfam" id="PF26188">
    <property type="entry name" value="RESC6"/>
    <property type="match status" value="1"/>
</dbReference>
<dbReference type="GO" id="GO:0005759">
    <property type="term" value="C:mitochondrial matrix"/>
    <property type="evidence" value="ECO:0007669"/>
    <property type="project" value="TreeGrafter"/>
</dbReference>
<feature type="compositionally biased region" description="Low complexity" evidence="1">
    <location>
        <begin position="746"/>
        <end position="759"/>
    </location>
</feature>
<feature type="compositionally biased region" description="Polar residues" evidence="1">
    <location>
        <begin position="1418"/>
        <end position="1429"/>
    </location>
</feature>
<feature type="region of interest" description="Disordered" evidence="1">
    <location>
        <begin position="1104"/>
        <end position="1130"/>
    </location>
</feature>
<dbReference type="OrthoDB" id="385235at2759"/>
<comment type="caution">
    <text evidence="3">The sequence shown here is derived from an EMBL/GenBank/DDBJ whole genome shotgun (WGS) entry which is preliminary data.</text>
</comment>
<feature type="region of interest" description="Disordered" evidence="1">
    <location>
        <begin position="745"/>
        <end position="799"/>
    </location>
</feature>